<evidence type="ECO:0000313" key="3">
    <source>
        <dbReference type="Proteomes" id="UP001054252"/>
    </source>
</evidence>
<dbReference type="GO" id="GO:0042752">
    <property type="term" value="P:regulation of circadian rhythm"/>
    <property type="evidence" value="ECO:0007669"/>
    <property type="project" value="InterPro"/>
</dbReference>
<dbReference type="InterPro" id="IPR044678">
    <property type="entry name" value="COR27/28"/>
</dbReference>
<keyword evidence="3" id="KW-1185">Reference proteome</keyword>
<dbReference type="AlphaFoldDB" id="A0AAV5J3E2"/>
<gene>
    <name evidence="2" type="ORF">SLEP1_g17052</name>
</gene>
<feature type="region of interest" description="Disordered" evidence="1">
    <location>
        <begin position="99"/>
        <end position="131"/>
    </location>
</feature>
<name>A0AAV5J3E2_9ROSI</name>
<proteinExistence type="predicted"/>
<organism evidence="2 3">
    <name type="scientific">Rubroshorea leprosula</name>
    <dbReference type="NCBI Taxonomy" id="152421"/>
    <lineage>
        <taxon>Eukaryota</taxon>
        <taxon>Viridiplantae</taxon>
        <taxon>Streptophyta</taxon>
        <taxon>Embryophyta</taxon>
        <taxon>Tracheophyta</taxon>
        <taxon>Spermatophyta</taxon>
        <taxon>Magnoliopsida</taxon>
        <taxon>eudicotyledons</taxon>
        <taxon>Gunneridae</taxon>
        <taxon>Pentapetalae</taxon>
        <taxon>rosids</taxon>
        <taxon>malvids</taxon>
        <taxon>Malvales</taxon>
        <taxon>Dipterocarpaceae</taxon>
        <taxon>Rubroshorea</taxon>
    </lineage>
</organism>
<accession>A0AAV5J3E2</accession>
<dbReference type="Proteomes" id="UP001054252">
    <property type="component" value="Unassembled WGS sequence"/>
</dbReference>
<feature type="compositionally biased region" description="Polar residues" evidence="1">
    <location>
        <begin position="17"/>
        <end position="28"/>
    </location>
</feature>
<protein>
    <submittedName>
        <fullName evidence="2">Uncharacterized protein</fullName>
    </submittedName>
</protein>
<feature type="region of interest" description="Disordered" evidence="1">
    <location>
        <begin position="1"/>
        <end position="32"/>
    </location>
</feature>
<dbReference type="GO" id="GO:0009409">
    <property type="term" value="P:response to cold"/>
    <property type="evidence" value="ECO:0007669"/>
    <property type="project" value="InterPro"/>
</dbReference>
<evidence type="ECO:0000256" key="1">
    <source>
        <dbReference type="SAM" id="MobiDB-lite"/>
    </source>
</evidence>
<dbReference type="PANTHER" id="PTHR33676">
    <property type="entry name" value="COLD REGULATED PROTEIN 27"/>
    <property type="match status" value="1"/>
</dbReference>
<dbReference type="EMBL" id="BPVZ01000022">
    <property type="protein sequence ID" value="GKV04978.1"/>
    <property type="molecule type" value="Genomic_DNA"/>
</dbReference>
<reference evidence="2 3" key="1">
    <citation type="journal article" date="2021" name="Commun. Biol.">
        <title>The genome of Shorea leprosula (Dipterocarpaceae) highlights the ecological relevance of drought in aseasonal tropical rainforests.</title>
        <authorList>
            <person name="Ng K.K.S."/>
            <person name="Kobayashi M.J."/>
            <person name="Fawcett J.A."/>
            <person name="Hatakeyama M."/>
            <person name="Paape T."/>
            <person name="Ng C.H."/>
            <person name="Ang C.C."/>
            <person name="Tnah L.H."/>
            <person name="Lee C.T."/>
            <person name="Nishiyama T."/>
            <person name="Sese J."/>
            <person name="O'Brien M.J."/>
            <person name="Copetti D."/>
            <person name="Mohd Noor M.I."/>
            <person name="Ong R.C."/>
            <person name="Putra M."/>
            <person name="Sireger I.Z."/>
            <person name="Indrioko S."/>
            <person name="Kosugi Y."/>
            <person name="Izuno A."/>
            <person name="Isagi Y."/>
            <person name="Lee S.L."/>
            <person name="Shimizu K.K."/>
        </authorList>
    </citation>
    <scope>NUCLEOTIDE SEQUENCE [LARGE SCALE GENOMIC DNA]</scope>
    <source>
        <strain evidence="2">214</strain>
    </source>
</reference>
<evidence type="ECO:0000313" key="2">
    <source>
        <dbReference type="EMBL" id="GKV04978.1"/>
    </source>
</evidence>
<sequence length="131" mass="14889">MDPQTVSRSALEERTSSSDVPSHQTDQPWTDEKHVRFLNSMEAWFVRTMLGDTSRLLRLDRYLPDSSESTLDSKLILASKKNHATSVNFMGTRSTLINGRADMRLRGPSPSQPHDSSEDQVVPQMEKQKRS</sequence>
<dbReference type="PANTHER" id="PTHR33676:SF15">
    <property type="entry name" value="OS02G0674233 PROTEIN"/>
    <property type="match status" value="1"/>
</dbReference>
<comment type="caution">
    <text evidence="2">The sequence shown here is derived from an EMBL/GenBank/DDBJ whole genome shotgun (WGS) entry which is preliminary data.</text>
</comment>